<dbReference type="PANTHER" id="PTHR43019:SF23">
    <property type="entry name" value="PROTEASE DO-LIKE 5, CHLOROPLASTIC"/>
    <property type="match status" value="1"/>
</dbReference>
<sequence length="574" mass="59605">MIRSVLARAAAALLALPLLAVAVACGQPFAQSSAPQMTPENLFVTSKPGTVMVLADFKAHLTVPDAKLDDARFEYLKSKAVEMVLSGQLPADSNAIAGWMIDQVLGDPIAYFTPTDQLRQADVELVAQGSGFVVSPDGYIVTNAHVAAPDEAELKQQLAANGLKSFIDQDVKDFISSSGGQASPELVQKVTQAVTTYDTRYLQVARLDKSFSVQVGAAIPGVKVGAKDITADVSAAGQQIPGKDVAVLKVERKDLPTVPLGDDSQVSTGDKVFVLGYPGAATFHPILSDESQIEPTMTSGTVSAKKTMPGGWSVIQIDAPITHGSSGGPVFDANGRVIGIATFGSVDPNTGKEIQGFNFAVPVSVAREYIGKAGAHPEQGIVTQKYDEAIALYDKHWYSDALAEFQQVNSLSPGHPYVQDYIGRSQLAVAQGKDRSNEKYIPLFAIGVPLALLAIGGVVVGVVVMRRRSRRLAAGAATGPSAGSSDTAWASIQAATPAPVSVPAPGQPNIGFQPAAPQAGASFPGPAAAVAVSEPVNGQAAATSTAVLPRFCSSCGNEVVGKAFCDRCGHPVHP</sequence>
<accession>A0A934KBR2</accession>
<dbReference type="Proteomes" id="UP000612893">
    <property type="component" value="Unassembled WGS sequence"/>
</dbReference>
<evidence type="ECO:0000313" key="3">
    <source>
        <dbReference type="EMBL" id="MBJ7599280.1"/>
    </source>
</evidence>
<dbReference type="InterPro" id="IPR009003">
    <property type="entry name" value="Peptidase_S1_PA"/>
</dbReference>
<organism evidence="3 4">
    <name type="scientific">Candidatus Nephthysia bennettiae</name>
    <dbReference type="NCBI Taxonomy" id="3127016"/>
    <lineage>
        <taxon>Bacteria</taxon>
        <taxon>Bacillati</taxon>
        <taxon>Candidatus Dormiibacterota</taxon>
        <taxon>Candidatus Dormibacteria</taxon>
        <taxon>Candidatus Dormibacterales</taxon>
        <taxon>Candidatus Dormibacteraceae</taxon>
        <taxon>Candidatus Nephthysia</taxon>
    </lineage>
</organism>
<dbReference type="Pfam" id="PF13365">
    <property type="entry name" value="Trypsin_2"/>
    <property type="match status" value="1"/>
</dbReference>
<keyword evidence="1" id="KW-1133">Transmembrane helix</keyword>
<reference evidence="3" key="1">
    <citation type="submission" date="2020-10" db="EMBL/GenBank/DDBJ databases">
        <title>Ca. Dormibacterota MAGs.</title>
        <authorList>
            <person name="Montgomery K."/>
        </authorList>
    </citation>
    <scope>NUCLEOTIDE SEQUENCE [LARGE SCALE GENOMIC DNA]</scope>
    <source>
        <strain evidence="3">SC8812_S17_10</strain>
    </source>
</reference>
<feature type="signal peptide" evidence="2">
    <location>
        <begin position="1"/>
        <end position="30"/>
    </location>
</feature>
<dbReference type="EMBL" id="JAEKNR010000145">
    <property type="protein sequence ID" value="MBJ7599280.1"/>
    <property type="molecule type" value="Genomic_DNA"/>
</dbReference>
<dbReference type="RefSeq" id="WP_338202774.1">
    <property type="nucleotide sequence ID" value="NZ_JAEKNR010000145.1"/>
</dbReference>
<keyword evidence="2" id="KW-0732">Signal</keyword>
<comment type="caution">
    <text evidence="3">The sequence shown here is derived from an EMBL/GenBank/DDBJ whole genome shotgun (WGS) entry which is preliminary data.</text>
</comment>
<name>A0A934KBR2_9BACT</name>
<keyword evidence="4" id="KW-1185">Reference proteome</keyword>
<protein>
    <submittedName>
        <fullName evidence="3">Trypsin-like peptidase domain-containing protein</fullName>
    </submittedName>
</protein>
<evidence type="ECO:0000313" key="4">
    <source>
        <dbReference type="Proteomes" id="UP000612893"/>
    </source>
</evidence>
<proteinExistence type="predicted"/>
<dbReference type="Gene3D" id="2.40.10.10">
    <property type="entry name" value="Trypsin-like serine proteases"/>
    <property type="match status" value="1"/>
</dbReference>
<dbReference type="PANTHER" id="PTHR43019">
    <property type="entry name" value="SERINE ENDOPROTEASE DEGS"/>
    <property type="match status" value="1"/>
</dbReference>
<dbReference type="SUPFAM" id="SSF50494">
    <property type="entry name" value="Trypsin-like serine proteases"/>
    <property type="match status" value="1"/>
</dbReference>
<dbReference type="InterPro" id="IPR043504">
    <property type="entry name" value="Peptidase_S1_PA_chymotrypsin"/>
</dbReference>
<feature type="chain" id="PRO_5037485968" evidence="2">
    <location>
        <begin position="31"/>
        <end position="574"/>
    </location>
</feature>
<feature type="transmembrane region" description="Helical" evidence="1">
    <location>
        <begin position="440"/>
        <end position="464"/>
    </location>
</feature>
<gene>
    <name evidence="3" type="ORF">JF922_14545</name>
</gene>
<dbReference type="AlphaFoldDB" id="A0A934KBR2"/>
<dbReference type="Gene3D" id="2.40.10.120">
    <property type="match status" value="1"/>
</dbReference>
<dbReference type="PROSITE" id="PS51257">
    <property type="entry name" value="PROKAR_LIPOPROTEIN"/>
    <property type="match status" value="1"/>
</dbReference>
<keyword evidence="1" id="KW-0812">Transmembrane</keyword>
<evidence type="ECO:0000256" key="2">
    <source>
        <dbReference type="SAM" id="SignalP"/>
    </source>
</evidence>
<keyword evidence="1" id="KW-0472">Membrane</keyword>
<evidence type="ECO:0000256" key="1">
    <source>
        <dbReference type="SAM" id="Phobius"/>
    </source>
</evidence>